<dbReference type="Gene3D" id="1.10.10.60">
    <property type="entry name" value="Homeodomain-like"/>
    <property type="match status" value="1"/>
</dbReference>
<dbReference type="PROSITE" id="PS50819">
    <property type="entry name" value="INTEIN_ENDONUCLEASE"/>
    <property type="match status" value="1"/>
</dbReference>
<dbReference type="GO" id="GO:0004519">
    <property type="term" value="F:endonuclease activity"/>
    <property type="evidence" value="ECO:0007669"/>
    <property type="project" value="InterPro"/>
</dbReference>
<accession>A0A2S7FF66</accession>
<evidence type="ECO:0000259" key="1">
    <source>
        <dbReference type="PROSITE" id="PS50819"/>
    </source>
</evidence>
<gene>
    <name evidence="2" type="ORF">AWN73_07270</name>
</gene>
<organism evidence="2 3">
    <name type="scientific">Clostridium butyricum</name>
    <dbReference type="NCBI Taxonomy" id="1492"/>
    <lineage>
        <taxon>Bacteria</taxon>
        <taxon>Bacillati</taxon>
        <taxon>Bacillota</taxon>
        <taxon>Clostridia</taxon>
        <taxon>Eubacteriales</taxon>
        <taxon>Clostridiaceae</taxon>
        <taxon>Clostridium</taxon>
    </lineage>
</organism>
<dbReference type="InterPro" id="IPR027434">
    <property type="entry name" value="Homing_endonucl"/>
</dbReference>
<sequence>MTKNYNQLTSKDKENIVEYYYLNKKVNMNNIARNLNVSRRSISRVLQEKSVNTRLKNRYVLNENYFNEINTEAKAYILGFIYADGFVGNENFNNIVIAVNDLEILEFIVKEIEFTGEIRKTKKGGFTNSKCGYSLNFSSRIMADRLRNIGLYPNKSLTIDSIPKIREELVRHFIRGYFDGDGSILLSHNSSYYKSYDGIIKYVYPTYNFTILGTKNFLKQIISNAEFKYAKIRNTKTEQIKSLNICAKKEFDYIFNYLYLDSTIKLERKYNKWYEIKSAFAAGAVKQMR</sequence>
<dbReference type="AlphaFoldDB" id="A0A2S7FF66"/>
<protein>
    <recommendedName>
        <fullName evidence="1">DOD-type homing endonuclease domain-containing protein</fullName>
    </recommendedName>
</protein>
<name>A0A2S7FF66_CLOBU</name>
<dbReference type="SUPFAM" id="SSF55608">
    <property type="entry name" value="Homing endonucleases"/>
    <property type="match status" value="1"/>
</dbReference>
<reference evidence="2 3" key="1">
    <citation type="submission" date="2016-01" db="EMBL/GenBank/DDBJ databases">
        <title>Characterization of the Clostridium difficile lineages that are prevalent in Hong Kong and China.</title>
        <authorList>
            <person name="Kwok J.S.-L."/>
            <person name="Lam W.-Y."/>
            <person name="Ip M."/>
            <person name="Chan T.-F."/>
            <person name="Hawkey P.M."/>
            <person name="Tsui S.K.-W."/>
        </authorList>
    </citation>
    <scope>NUCLEOTIDE SEQUENCE [LARGE SCALE GENOMIC DNA]</scope>
    <source>
        <strain evidence="2 3">300064</strain>
    </source>
</reference>
<evidence type="ECO:0000313" key="3">
    <source>
        <dbReference type="Proteomes" id="UP000238081"/>
    </source>
</evidence>
<dbReference type="RefSeq" id="WP_043663721.1">
    <property type="nucleotide sequence ID" value="NZ_CANCWB010000003.1"/>
</dbReference>
<dbReference type="EMBL" id="LRDH01000013">
    <property type="protein sequence ID" value="PPV17549.1"/>
    <property type="molecule type" value="Genomic_DNA"/>
</dbReference>
<evidence type="ECO:0000313" key="2">
    <source>
        <dbReference type="EMBL" id="PPV17549.1"/>
    </source>
</evidence>
<dbReference type="InterPro" id="IPR004042">
    <property type="entry name" value="Intein_endonuc_central"/>
</dbReference>
<dbReference type="Proteomes" id="UP000238081">
    <property type="component" value="Unassembled WGS sequence"/>
</dbReference>
<proteinExistence type="predicted"/>
<feature type="domain" description="DOD-type homing endonuclease" evidence="1">
    <location>
        <begin position="77"/>
        <end position="184"/>
    </location>
</feature>
<comment type="caution">
    <text evidence="2">The sequence shown here is derived from an EMBL/GenBank/DDBJ whole genome shotgun (WGS) entry which is preliminary data.</text>
</comment>
<dbReference type="Gene3D" id="3.10.28.10">
    <property type="entry name" value="Homing endonucleases"/>
    <property type="match status" value="1"/>
</dbReference>